<keyword evidence="1" id="KW-1133">Transmembrane helix</keyword>
<evidence type="ECO:0008006" key="4">
    <source>
        <dbReference type="Google" id="ProtNLM"/>
    </source>
</evidence>
<evidence type="ECO:0000256" key="1">
    <source>
        <dbReference type="SAM" id="Phobius"/>
    </source>
</evidence>
<evidence type="ECO:0000313" key="2">
    <source>
        <dbReference type="EMBL" id="KAK9840858.1"/>
    </source>
</evidence>
<organism evidence="2 3">
    <name type="scientific">Apatococcus fuscideae</name>
    <dbReference type="NCBI Taxonomy" id="2026836"/>
    <lineage>
        <taxon>Eukaryota</taxon>
        <taxon>Viridiplantae</taxon>
        <taxon>Chlorophyta</taxon>
        <taxon>core chlorophytes</taxon>
        <taxon>Trebouxiophyceae</taxon>
        <taxon>Chlorellales</taxon>
        <taxon>Chlorellaceae</taxon>
        <taxon>Apatococcus</taxon>
    </lineage>
</organism>
<dbReference type="EMBL" id="JALJOV010001793">
    <property type="protein sequence ID" value="KAK9840858.1"/>
    <property type="molecule type" value="Genomic_DNA"/>
</dbReference>
<dbReference type="AlphaFoldDB" id="A0AAW1S5Q7"/>
<sequence length="413" mass="46177">MPSRCTQGLSLLIDKRDAKLEATGSGLEVHLLRPFHHNRAFCLISGCDKQMSASSAARAAAEVQVGEDSPVLALKLRQRLKLLSPGDQRTIEQRGRQLSHQRKQLTLFQQPLRTLYYFWGCMGSAGARSLVWLAHSPITLFILLPCLLAYISLKYTGREAERVADAEAWISYSAWWIGLGVLSSIGLGTGMHSGLLFLFPHMLQVCLAAETCKHVSFDVRHDAWWSSVGFMCGDHPHQHLNYWNIVAKVFGTAALWGVGTAAGEIPPYAFSFKAAKAGDDNDTFDELFGIQYVTEQRNVFQRLVGSMQAWMLGVIEWYGFWGVLLLASWPNALFDLCVFMQTLCGGPVPEQTRERLIAWIEWVLPDSIPGLWDYLRLTATPAELLHDYIRRRIGDLPGGVNRRAAAQALDTRS</sequence>
<feature type="transmembrane region" description="Helical" evidence="1">
    <location>
        <begin position="173"/>
        <end position="199"/>
    </location>
</feature>
<reference evidence="2 3" key="1">
    <citation type="journal article" date="2024" name="Nat. Commun.">
        <title>Phylogenomics reveals the evolutionary origins of lichenization in chlorophyte algae.</title>
        <authorList>
            <person name="Puginier C."/>
            <person name="Libourel C."/>
            <person name="Otte J."/>
            <person name="Skaloud P."/>
            <person name="Haon M."/>
            <person name="Grisel S."/>
            <person name="Petersen M."/>
            <person name="Berrin J.G."/>
            <person name="Delaux P.M."/>
            <person name="Dal Grande F."/>
            <person name="Keller J."/>
        </authorList>
    </citation>
    <scope>NUCLEOTIDE SEQUENCE [LARGE SCALE GENOMIC DNA]</scope>
    <source>
        <strain evidence="2 3">SAG 2523</strain>
    </source>
</reference>
<keyword evidence="1" id="KW-0812">Transmembrane</keyword>
<name>A0AAW1S5Q7_9CHLO</name>
<gene>
    <name evidence="2" type="ORF">WJX84_009605</name>
</gene>
<dbReference type="Proteomes" id="UP001485043">
    <property type="component" value="Unassembled WGS sequence"/>
</dbReference>
<proteinExistence type="predicted"/>
<keyword evidence="1" id="KW-0472">Membrane</keyword>
<accession>A0AAW1S5Q7</accession>
<feature type="transmembrane region" description="Helical" evidence="1">
    <location>
        <begin position="130"/>
        <end position="153"/>
    </location>
</feature>
<protein>
    <recommendedName>
        <fullName evidence="4">Glycerophosphocholine acyltransferase 1</fullName>
    </recommendedName>
</protein>
<comment type="caution">
    <text evidence="2">The sequence shown here is derived from an EMBL/GenBank/DDBJ whole genome shotgun (WGS) entry which is preliminary data.</text>
</comment>
<evidence type="ECO:0000313" key="3">
    <source>
        <dbReference type="Proteomes" id="UP001485043"/>
    </source>
</evidence>
<keyword evidence="3" id="KW-1185">Reference proteome</keyword>